<sequence length="143" mass="15517">RTRVDSIRYARSWNPAAATASGGSSKPWDVPRRTSAAASSSSPQHPPSPYAPSAFSPIPTRENSRCSVVHARGREPTGAGSAGVAPRSNGLRSTTRYSLTRASALLVMGTAVLELPGQRLCMKERLFLWVDCLHHHRFLLLPR</sequence>
<feature type="region of interest" description="Disordered" evidence="1">
    <location>
        <begin position="1"/>
        <end position="92"/>
    </location>
</feature>
<proteinExistence type="evidence at transcript level"/>
<dbReference type="EMBL" id="AK360564">
    <property type="protein sequence ID" value="BAJ91773.1"/>
    <property type="molecule type" value="mRNA"/>
</dbReference>
<reference evidence="2" key="1">
    <citation type="journal article" date="2011" name="Plant Physiol.">
        <title>Comprehensive sequence analysis of 24,783 barley full-length cDNAs derived from 12 clone libraries.</title>
        <authorList>
            <person name="Matsumoto T."/>
            <person name="Tanaka T."/>
            <person name="Sakai H."/>
            <person name="Amano N."/>
            <person name="Kanamori H."/>
            <person name="Kurita K."/>
            <person name="Kikuta A."/>
            <person name="Kamiya K."/>
            <person name="Yamamoto M."/>
            <person name="Ikawa H."/>
            <person name="Fujii N."/>
            <person name="Hori K."/>
            <person name="Itoh T."/>
            <person name="Sato K."/>
        </authorList>
    </citation>
    <scope>NUCLEOTIDE SEQUENCE</scope>
</reference>
<name>F2D9K2_HORVV</name>
<evidence type="ECO:0000256" key="1">
    <source>
        <dbReference type="SAM" id="MobiDB-lite"/>
    </source>
</evidence>
<organism evidence="2">
    <name type="scientific">Hordeum vulgare subsp. vulgare</name>
    <name type="common">Domesticated barley</name>
    <dbReference type="NCBI Taxonomy" id="112509"/>
    <lineage>
        <taxon>Eukaryota</taxon>
        <taxon>Viridiplantae</taxon>
        <taxon>Streptophyta</taxon>
        <taxon>Embryophyta</taxon>
        <taxon>Tracheophyta</taxon>
        <taxon>Spermatophyta</taxon>
        <taxon>Magnoliopsida</taxon>
        <taxon>Liliopsida</taxon>
        <taxon>Poales</taxon>
        <taxon>Poaceae</taxon>
        <taxon>BOP clade</taxon>
        <taxon>Pooideae</taxon>
        <taxon>Triticodae</taxon>
        <taxon>Triticeae</taxon>
        <taxon>Hordeinae</taxon>
        <taxon>Hordeum</taxon>
    </lineage>
</organism>
<feature type="non-terminal residue" evidence="2">
    <location>
        <position position="1"/>
    </location>
</feature>
<dbReference type="AlphaFoldDB" id="F2D9K2"/>
<protein>
    <submittedName>
        <fullName evidence="2">Predicted protein</fullName>
    </submittedName>
</protein>
<accession>F2D9K2</accession>
<evidence type="ECO:0000313" key="2">
    <source>
        <dbReference type="EMBL" id="BAJ91773.1"/>
    </source>
</evidence>